<dbReference type="InterPro" id="IPR050683">
    <property type="entry name" value="Bact_Polysacc_Export_ATP-bd"/>
</dbReference>
<dbReference type="Proteomes" id="UP000199435">
    <property type="component" value="Unassembled WGS sequence"/>
</dbReference>
<dbReference type="GO" id="GO:0016020">
    <property type="term" value="C:membrane"/>
    <property type="evidence" value="ECO:0007669"/>
    <property type="project" value="InterPro"/>
</dbReference>
<accession>A0A1C3W381</accession>
<dbReference type="PANTHER" id="PTHR46743:SF2">
    <property type="entry name" value="TEICHOIC ACIDS EXPORT ATP-BINDING PROTEIN TAGH"/>
    <property type="match status" value="1"/>
</dbReference>
<proteinExistence type="inferred from homology"/>
<dbReference type="Gene3D" id="3.40.50.300">
    <property type="entry name" value="P-loop containing nucleotide triphosphate hydrolases"/>
    <property type="match status" value="1"/>
</dbReference>
<dbReference type="STRING" id="411945.GA0061102_102210"/>
<dbReference type="EMBL" id="FMAH01000022">
    <property type="protein sequence ID" value="SCB34348.1"/>
    <property type="molecule type" value="Genomic_DNA"/>
</dbReference>
<keyword evidence="4 6" id="KW-0067">ATP-binding</keyword>
<dbReference type="PROSITE" id="PS50893">
    <property type="entry name" value="ABC_TRANSPORTER_2"/>
    <property type="match status" value="1"/>
</dbReference>
<keyword evidence="2" id="KW-0813">Transport</keyword>
<dbReference type="InterPro" id="IPR027417">
    <property type="entry name" value="P-loop_NTPase"/>
</dbReference>
<evidence type="ECO:0000256" key="3">
    <source>
        <dbReference type="ARBA" id="ARBA00022741"/>
    </source>
</evidence>
<evidence type="ECO:0000256" key="2">
    <source>
        <dbReference type="ARBA" id="ARBA00022448"/>
    </source>
</evidence>
<dbReference type="PROSITE" id="PS00211">
    <property type="entry name" value="ABC_TRANSPORTER_1"/>
    <property type="match status" value="1"/>
</dbReference>
<dbReference type="RefSeq" id="WP_092851665.1">
    <property type="nucleotide sequence ID" value="NZ_FMAH01000022.1"/>
</dbReference>
<dbReference type="Pfam" id="PF00005">
    <property type="entry name" value="ABC_tran"/>
    <property type="match status" value="1"/>
</dbReference>
<dbReference type="InterPro" id="IPR003593">
    <property type="entry name" value="AAA+_ATPase"/>
</dbReference>
<dbReference type="GO" id="GO:0005524">
    <property type="term" value="F:ATP binding"/>
    <property type="evidence" value="ECO:0007669"/>
    <property type="project" value="UniProtKB-KW"/>
</dbReference>
<keyword evidence="7" id="KW-1185">Reference proteome</keyword>
<evidence type="ECO:0000313" key="7">
    <source>
        <dbReference type="Proteomes" id="UP000199435"/>
    </source>
</evidence>
<evidence type="ECO:0000313" key="6">
    <source>
        <dbReference type="EMBL" id="SCB34348.1"/>
    </source>
</evidence>
<organism evidence="6 7">
    <name type="scientific">Rhizobium miluonense</name>
    <dbReference type="NCBI Taxonomy" id="411945"/>
    <lineage>
        <taxon>Bacteria</taxon>
        <taxon>Pseudomonadati</taxon>
        <taxon>Pseudomonadota</taxon>
        <taxon>Alphaproteobacteria</taxon>
        <taxon>Hyphomicrobiales</taxon>
        <taxon>Rhizobiaceae</taxon>
        <taxon>Rhizobium/Agrobacterium group</taxon>
        <taxon>Rhizobium</taxon>
    </lineage>
</organism>
<evidence type="ECO:0000256" key="1">
    <source>
        <dbReference type="ARBA" id="ARBA00005417"/>
    </source>
</evidence>
<dbReference type="GO" id="GO:0140359">
    <property type="term" value="F:ABC-type transporter activity"/>
    <property type="evidence" value="ECO:0007669"/>
    <property type="project" value="InterPro"/>
</dbReference>
<protein>
    <submittedName>
        <fullName evidence="6">Lipopolysaccharide transport system ATP-binding protein</fullName>
    </submittedName>
</protein>
<evidence type="ECO:0000256" key="4">
    <source>
        <dbReference type="ARBA" id="ARBA00022840"/>
    </source>
</evidence>
<feature type="domain" description="ABC transporter" evidence="5">
    <location>
        <begin position="18"/>
        <end position="247"/>
    </location>
</feature>
<reference evidence="7" key="1">
    <citation type="submission" date="2016-08" db="EMBL/GenBank/DDBJ databases">
        <authorList>
            <person name="Varghese N."/>
            <person name="Submissions Spin"/>
        </authorList>
    </citation>
    <scope>NUCLEOTIDE SEQUENCE [LARGE SCALE GENOMIC DNA]</scope>
    <source>
        <strain evidence="7">HAMBI 2971</strain>
    </source>
</reference>
<dbReference type="AlphaFoldDB" id="A0A1C3W381"/>
<evidence type="ECO:0000259" key="5">
    <source>
        <dbReference type="PROSITE" id="PS50893"/>
    </source>
</evidence>
<comment type="similarity">
    <text evidence="1">Belongs to the ABC transporter superfamily.</text>
</comment>
<sequence length="248" mass="27379">MATITLKKVTLDYPIYDLNDKSLKRLLLSAAGGSTEKTTVIRALHEIDFEVKAGERIGLYGPNGSGKTTLLRTIAGIFPISGGNISVTGQMTPLLGLAIGANMEISAEDNIKLLLRVDGIKPTKELVDSIWEFTDLEDKMRRMPLRTFSSGMLMRVLFSVSTAFSPEILLLDEWLSVVDETFSKKAERRMEDLVSRSKILIIASHNMKMLERVCTRIVRLEQGHIKSDEAVVPARKVDSAETPATAVS</sequence>
<dbReference type="SMART" id="SM00382">
    <property type="entry name" value="AAA"/>
    <property type="match status" value="1"/>
</dbReference>
<keyword evidence="3" id="KW-0547">Nucleotide-binding</keyword>
<dbReference type="GO" id="GO:0016887">
    <property type="term" value="F:ATP hydrolysis activity"/>
    <property type="evidence" value="ECO:0007669"/>
    <property type="project" value="InterPro"/>
</dbReference>
<dbReference type="InterPro" id="IPR003439">
    <property type="entry name" value="ABC_transporter-like_ATP-bd"/>
</dbReference>
<name>A0A1C3W381_9HYPH</name>
<dbReference type="CDD" id="cd03220">
    <property type="entry name" value="ABC_KpsT_Wzt"/>
    <property type="match status" value="1"/>
</dbReference>
<dbReference type="SUPFAM" id="SSF52540">
    <property type="entry name" value="P-loop containing nucleoside triphosphate hydrolases"/>
    <property type="match status" value="1"/>
</dbReference>
<dbReference type="InterPro" id="IPR017871">
    <property type="entry name" value="ABC_transporter-like_CS"/>
</dbReference>
<dbReference type="PANTHER" id="PTHR46743">
    <property type="entry name" value="TEICHOIC ACIDS EXPORT ATP-BINDING PROTEIN TAGH"/>
    <property type="match status" value="1"/>
</dbReference>
<dbReference type="InterPro" id="IPR015860">
    <property type="entry name" value="ABC_transpr_TagH-like"/>
</dbReference>
<gene>
    <name evidence="6" type="ORF">GA0061102_102210</name>
</gene>
<dbReference type="OrthoDB" id="9778870at2"/>